<dbReference type="PANTHER" id="PTHR32089">
    <property type="entry name" value="METHYL-ACCEPTING CHEMOTAXIS PROTEIN MCPB"/>
    <property type="match status" value="1"/>
</dbReference>
<evidence type="ECO:0000256" key="1">
    <source>
        <dbReference type="ARBA" id="ARBA00004236"/>
    </source>
</evidence>
<evidence type="ECO:0000256" key="7">
    <source>
        <dbReference type="SAM" id="Phobius"/>
    </source>
</evidence>
<dbReference type="InterPro" id="IPR004089">
    <property type="entry name" value="MCPsignal_dom"/>
</dbReference>
<dbReference type="PROSITE" id="PS50111">
    <property type="entry name" value="CHEMOTAXIS_TRANSDUC_2"/>
    <property type="match status" value="1"/>
</dbReference>
<sequence>MGSMRKRLLVLTLLIGSIGLAASIVIWVNSMQVQKGVNELDEITKINESYFELVQSYQSTLADMYFVVSSGYSKTHVEKIEKNLEQTEKKLQDFDPYFTEFEEFGQLKQYFVVSHETLSKQFDIISDVSNAANMDRVRITTSEDLAKARNQIERANESGMQFLQAFNNENRKVIQDKVNSTELWTLVTLGVLVLVPIFALLLFRRAFNKGVNQVLGRVNAYQEGDFLYEAEQSSFRKDEFGQIETSLTTMGQNIEQLMQGSLGANQRLQLVMKELLVAAEQNLEESAEIKQRSEQVTEKVSMQYEGTTAISAVTEQASASTQEIYSIVDEMKRNLEGMESLSKRGAQSLQQMVADMHQSSRETETIVDRFTKIKVDIDEANSFLKGITEITTQTNLLALNASIEAARAGEAGKGFAVVADEIRKLSGQTDLFSKQINGITGRIQEDTNEMLKEFQLFKETIEQTNEKNEASAKLFQEIASNSAVLLEQGTHITVTMEEISQGVNEIVHSVNDLVASSSELTEEMGEVVKAADHQVDLSNNMRRTVDTVKETAEDLAANIASINMNKS</sequence>
<evidence type="ECO:0000259" key="8">
    <source>
        <dbReference type="PROSITE" id="PS50111"/>
    </source>
</evidence>
<dbReference type="EMBL" id="VTEV01000002">
    <property type="protein sequence ID" value="TYS69583.1"/>
    <property type="molecule type" value="Genomic_DNA"/>
</dbReference>
<keyword evidence="3 7" id="KW-0472">Membrane</keyword>
<proteinExistence type="inferred from homology"/>
<comment type="subcellular location">
    <subcellularLocation>
        <location evidence="1">Cell membrane</location>
    </subcellularLocation>
</comment>
<dbReference type="GO" id="GO:0005886">
    <property type="term" value="C:plasma membrane"/>
    <property type="evidence" value="ECO:0007669"/>
    <property type="project" value="UniProtKB-SubCell"/>
</dbReference>
<keyword evidence="2" id="KW-1003">Cell membrane</keyword>
<evidence type="ECO:0000313" key="11">
    <source>
        <dbReference type="Proteomes" id="UP000322524"/>
    </source>
</evidence>
<accession>A0A5D4T1V1</accession>
<evidence type="ECO:0000256" key="4">
    <source>
        <dbReference type="ARBA" id="ARBA00023224"/>
    </source>
</evidence>
<dbReference type="PROSITE" id="PS50885">
    <property type="entry name" value="HAMP"/>
    <property type="match status" value="1"/>
</dbReference>
<keyword evidence="4 6" id="KW-0807">Transducer</keyword>
<evidence type="ECO:0000313" key="10">
    <source>
        <dbReference type="EMBL" id="TYS69583.1"/>
    </source>
</evidence>
<name>A0A5D4T1V1_9BACI</name>
<dbReference type="GO" id="GO:0007165">
    <property type="term" value="P:signal transduction"/>
    <property type="evidence" value="ECO:0007669"/>
    <property type="project" value="UniProtKB-KW"/>
</dbReference>
<evidence type="ECO:0000256" key="5">
    <source>
        <dbReference type="ARBA" id="ARBA00029447"/>
    </source>
</evidence>
<evidence type="ECO:0000256" key="3">
    <source>
        <dbReference type="ARBA" id="ARBA00023136"/>
    </source>
</evidence>
<evidence type="ECO:0000259" key="9">
    <source>
        <dbReference type="PROSITE" id="PS50885"/>
    </source>
</evidence>
<dbReference type="STRING" id="79883.GCA_001636495_00775"/>
<dbReference type="Proteomes" id="UP000322524">
    <property type="component" value="Unassembled WGS sequence"/>
</dbReference>
<dbReference type="Gene3D" id="6.10.340.10">
    <property type="match status" value="1"/>
</dbReference>
<reference evidence="10 11" key="1">
    <citation type="submission" date="2019-08" db="EMBL/GenBank/DDBJ databases">
        <title>Bacillus genomes from the desert of Cuatro Cienegas, Coahuila.</title>
        <authorList>
            <person name="Olmedo-Alvarez G."/>
        </authorList>
    </citation>
    <scope>NUCLEOTIDE SEQUENCE [LARGE SCALE GENOMIC DNA]</scope>
    <source>
        <strain evidence="10 11">CH28_1T</strain>
    </source>
</reference>
<dbReference type="PANTHER" id="PTHR32089:SF114">
    <property type="entry name" value="METHYL-ACCEPTING CHEMOTAXIS PROTEIN MCPB"/>
    <property type="match status" value="1"/>
</dbReference>
<dbReference type="SUPFAM" id="SSF58104">
    <property type="entry name" value="Methyl-accepting chemotaxis protein (MCP) signaling domain"/>
    <property type="match status" value="1"/>
</dbReference>
<evidence type="ECO:0000256" key="6">
    <source>
        <dbReference type="PROSITE-ProRule" id="PRU00284"/>
    </source>
</evidence>
<protein>
    <recommendedName>
        <fullName evidence="12">Methyl-accepting chemotaxis protein</fullName>
    </recommendedName>
</protein>
<keyword evidence="7" id="KW-0812">Transmembrane</keyword>
<dbReference type="RefSeq" id="WP_148987161.1">
    <property type="nucleotide sequence ID" value="NZ_VTEV01000002.1"/>
</dbReference>
<comment type="similarity">
    <text evidence="5">Belongs to the methyl-accepting chemotaxis (MCP) protein family.</text>
</comment>
<gene>
    <name evidence="10" type="ORF">FZC76_04925</name>
</gene>
<comment type="caution">
    <text evidence="10">The sequence shown here is derived from an EMBL/GenBank/DDBJ whole genome shotgun (WGS) entry which is preliminary data.</text>
</comment>
<organism evidence="10 11">
    <name type="scientific">Sutcliffiella horikoshii</name>
    <dbReference type="NCBI Taxonomy" id="79883"/>
    <lineage>
        <taxon>Bacteria</taxon>
        <taxon>Bacillati</taxon>
        <taxon>Bacillota</taxon>
        <taxon>Bacilli</taxon>
        <taxon>Bacillales</taxon>
        <taxon>Bacillaceae</taxon>
        <taxon>Sutcliffiella</taxon>
    </lineage>
</organism>
<feature type="transmembrane region" description="Helical" evidence="7">
    <location>
        <begin position="183"/>
        <end position="203"/>
    </location>
</feature>
<dbReference type="Pfam" id="PF00015">
    <property type="entry name" value="MCPsignal"/>
    <property type="match status" value="1"/>
</dbReference>
<evidence type="ECO:0008006" key="12">
    <source>
        <dbReference type="Google" id="ProtNLM"/>
    </source>
</evidence>
<feature type="domain" description="Methyl-accepting transducer" evidence="8">
    <location>
        <begin position="278"/>
        <end position="514"/>
    </location>
</feature>
<dbReference type="AlphaFoldDB" id="A0A5D4T1V1"/>
<dbReference type="Gene3D" id="1.10.287.950">
    <property type="entry name" value="Methyl-accepting chemotaxis protein"/>
    <property type="match status" value="1"/>
</dbReference>
<evidence type="ECO:0000256" key="2">
    <source>
        <dbReference type="ARBA" id="ARBA00022475"/>
    </source>
</evidence>
<dbReference type="OrthoDB" id="2803178at2"/>
<dbReference type="InterPro" id="IPR003660">
    <property type="entry name" value="HAMP_dom"/>
</dbReference>
<keyword evidence="7" id="KW-1133">Transmembrane helix</keyword>
<feature type="domain" description="HAMP" evidence="9">
    <location>
        <begin position="205"/>
        <end position="259"/>
    </location>
</feature>
<dbReference type="SMART" id="SM00283">
    <property type="entry name" value="MA"/>
    <property type="match status" value="1"/>
</dbReference>